<accession>A0A099T3N8</accession>
<organism evidence="1 2">
    <name type="scientific">Methanococcoides methylutens</name>
    <dbReference type="NCBI Taxonomy" id="2226"/>
    <lineage>
        <taxon>Archaea</taxon>
        <taxon>Methanobacteriati</taxon>
        <taxon>Methanobacteriota</taxon>
        <taxon>Stenosarchaea group</taxon>
        <taxon>Methanomicrobia</taxon>
        <taxon>Methanosarcinales</taxon>
        <taxon>Methanosarcinaceae</taxon>
        <taxon>Methanococcoides</taxon>
    </lineage>
</organism>
<evidence type="ECO:0000313" key="1">
    <source>
        <dbReference type="EMBL" id="KGK98846.1"/>
    </source>
</evidence>
<sequence length="79" mass="9208">MLDWIRELLGISDKREIDKTIEGLSKHLKAIDENPEAAKELFGDSAFIRSYLKSSIQISQTIKDIEDIEARRNEGIRYW</sequence>
<name>A0A099T3N8_METMT</name>
<gene>
    <name evidence="1" type="ORF">LI82_06000</name>
</gene>
<comment type="caution">
    <text evidence="1">The sequence shown here is derived from an EMBL/GenBank/DDBJ whole genome shotgun (WGS) entry which is preliminary data.</text>
</comment>
<protein>
    <submittedName>
        <fullName evidence="1">Uncharacterized protein</fullName>
    </submittedName>
</protein>
<dbReference type="RefSeq" id="WP_048194041.1">
    <property type="nucleotide sequence ID" value="NZ_CAAGSM010000003.1"/>
</dbReference>
<dbReference type="EMBL" id="JRHO01000010">
    <property type="protein sequence ID" value="KGK98846.1"/>
    <property type="molecule type" value="Genomic_DNA"/>
</dbReference>
<keyword evidence="2" id="KW-1185">Reference proteome</keyword>
<proteinExistence type="predicted"/>
<dbReference type="Proteomes" id="UP000029859">
    <property type="component" value="Unassembled WGS sequence"/>
</dbReference>
<reference evidence="1 2" key="1">
    <citation type="submission" date="2014-09" db="EMBL/GenBank/DDBJ databases">
        <title>Draft genome sequence of an obligately methylotrophic methanogen, Methanococcoides methylutens, isolated from marine sediment.</title>
        <authorList>
            <person name="Guan Y."/>
            <person name="Ngugi D.K."/>
            <person name="Blom J."/>
            <person name="Ali S."/>
            <person name="Ferry J.G."/>
            <person name="Stingl U."/>
        </authorList>
    </citation>
    <scope>NUCLEOTIDE SEQUENCE [LARGE SCALE GENOMIC DNA]</scope>
    <source>
        <strain evidence="1 2">DSM 2657</strain>
    </source>
</reference>
<evidence type="ECO:0000313" key="2">
    <source>
        <dbReference type="Proteomes" id="UP000029859"/>
    </source>
</evidence>
<dbReference type="AlphaFoldDB" id="A0A099T3N8"/>